<name>A0A151MBT5_ALLMI</name>
<sequence length="128" mass="13932">MRDLIAIWGEEEFQHQFLKGHHNRDIFKCIAQQIQSEAWPHVDILVHDVGGNLGDDIREGGPTHAEGLSPLFIVPGTQDNLLPPIAAGGMGPELVLDSLEVVPEHPAIHGILDVFVSHMKVGGPVQDT</sequence>
<reference evidence="1 2" key="1">
    <citation type="journal article" date="2012" name="Genome Biol.">
        <title>Sequencing three crocodilian genomes to illuminate the evolution of archosaurs and amniotes.</title>
        <authorList>
            <person name="St John J.A."/>
            <person name="Braun E.L."/>
            <person name="Isberg S.R."/>
            <person name="Miles L.G."/>
            <person name="Chong A.Y."/>
            <person name="Gongora J."/>
            <person name="Dalzell P."/>
            <person name="Moran C."/>
            <person name="Bed'hom B."/>
            <person name="Abzhanov A."/>
            <person name="Burgess S.C."/>
            <person name="Cooksey A.M."/>
            <person name="Castoe T.A."/>
            <person name="Crawford N.G."/>
            <person name="Densmore L.D."/>
            <person name="Drew J.C."/>
            <person name="Edwards S.V."/>
            <person name="Faircloth B.C."/>
            <person name="Fujita M.K."/>
            <person name="Greenwold M.J."/>
            <person name="Hoffmann F.G."/>
            <person name="Howard J.M."/>
            <person name="Iguchi T."/>
            <person name="Janes D.E."/>
            <person name="Khan S.Y."/>
            <person name="Kohno S."/>
            <person name="de Koning A.J."/>
            <person name="Lance S.L."/>
            <person name="McCarthy F.M."/>
            <person name="McCormack J.E."/>
            <person name="Merchant M.E."/>
            <person name="Peterson D.G."/>
            <person name="Pollock D.D."/>
            <person name="Pourmand N."/>
            <person name="Raney B.J."/>
            <person name="Roessler K.A."/>
            <person name="Sanford J.R."/>
            <person name="Sawyer R.H."/>
            <person name="Schmidt C.J."/>
            <person name="Triplett E.W."/>
            <person name="Tuberville T.D."/>
            <person name="Venegas-Anaya M."/>
            <person name="Howard J.T."/>
            <person name="Jarvis E.D."/>
            <person name="Guillette L.J.Jr."/>
            <person name="Glenn T.C."/>
            <person name="Green R.E."/>
            <person name="Ray D.A."/>
        </authorList>
    </citation>
    <scope>NUCLEOTIDE SEQUENCE [LARGE SCALE GENOMIC DNA]</scope>
    <source>
        <strain evidence="1">KSC_2009_1</strain>
    </source>
</reference>
<dbReference type="EMBL" id="AKHW03006283">
    <property type="protein sequence ID" value="KYO21975.1"/>
    <property type="molecule type" value="Genomic_DNA"/>
</dbReference>
<comment type="caution">
    <text evidence="1">The sequence shown here is derived from an EMBL/GenBank/DDBJ whole genome shotgun (WGS) entry which is preliminary data.</text>
</comment>
<dbReference type="AlphaFoldDB" id="A0A151MBT5"/>
<evidence type="ECO:0000313" key="1">
    <source>
        <dbReference type="EMBL" id="KYO21975.1"/>
    </source>
</evidence>
<evidence type="ECO:0000313" key="2">
    <source>
        <dbReference type="Proteomes" id="UP000050525"/>
    </source>
</evidence>
<protein>
    <submittedName>
        <fullName evidence="1">Uncharacterized protein</fullName>
    </submittedName>
</protein>
<accession>A0A151MBT5</accession>
<keyword evidence="2" id="KW-1185">Reference proteome</keyword>
<dbReference type="Proteomes" id="UP000050525">
    <property type="component" value="Unassembled WGS sequence"/>
</dbReference>
<gene>
    <name evidence="1" type="ORF">Y1Q_0000621</name>
</gene>
<proteinExistence type="predicted"/>
<organism evidence="1 2">
    <name type="scientific">Alligator mississippiensis</name>
    <name type="common">American alligator</name>
    <dbReference type="NCBI Taxonomy" id="8496"/>
    <lineage>
        <taxon>Eukaryota</taxon>
        <taxon>Metazoa</taxon>
        <taxon>Chordata</taxon>
        <taxon>Craniata</taxon>
        <taxon>Vertebrata</taxon>
        <taxon>Euteleostomi</taxon>
        <taxon>Archelosauria</taxon>
        <taxon>Archosauria</taxon>
        <taxon>Crocodylia</taxon>
        <taxon>Alligatoridae</taxon>
        <taxon>Alligatorinae</taxon>
        <taxon>Alligator</taxon>
    </lineage>
</organism>